<keyword evidence="2" id="KW-0472">Membrane</keyword>
<keyword evidence="2" id="KW-0812">Transmembrane</keyword>
<proteinExistence type="predicted"/>
<dbReference type="InParanoid" id="A0A543AU35"/>
<evidence type="ECO:0000256" key="2">
    <source>
        <dbReference type="SAM" id="Phobius"/>
    </source>
</evidence>
<protein>
    <submittedName>
        <fullName evidence="3">Uncharacterized protein</fullName>
    </submittedName>
</protein>
<sequence>MATIYCVRGSARTQCHAPRSRRDFVSRSLTVVRIVLGALIIAALAIPATMDTARDRPPAMQLVDESRDDYFSPSPGTPSPSPSTPDQSPSPSPGDTEPGEAPGDEKTDNATGLAAMPIAAQAGLSLGVILLAAIALLPGRRPPAHLRA</sequence>
<keyword evidence="4" id="KW-1185">Reference proteome</keyword>
<feature type="transmembrane region" description="Helical" evidence="2">
    <location>
        <begin position="118"/>
        <end position="137"/>
    </location>
</feature>
<gene>
    <name evidence="3" type="ORF">FB566_1555</name>
</gene>
<feature type="compositionally biased region" description="Pro residues" evidence="1">
    <location>
        <begin position="75"/>
        <end position="92"/>
    </location>
</feature>
<keyword evidence="2" id="KW-1133">Transmembrane helix</keyword>
<evidence type="ECO:0000256" key="1">
    <source>
        <dbReference type="SAM" id="MobiDB-lite"/>
    </source>
</evidence>
<evidence type="ECO:0000313" key="4">
    <source>
        <dbReference type="Proteomes" id="UP000317043"/>
    </source>
</evidence>
<organism evidence="3 4">
    <name type="scientific">Stackebrandtia endophytica</name>
    <dbReference type="NCBI Taxonomy" id="1496996"/>
    <lineage>
        <taxon>Bacteria</taxon>
        <taxon>Bacillati</taxon>
        <taxon>Actinomycetota</taxon>
        <taxon>Actinomycetes</taxon>
        <taxon>Glycomycetales</taxon>
        <taxon>Glycomycetaceae</taxon>
        <taxon>Stackebrandtia</taxon>
    </lineage>
</organism>
<feature type="transmembrane region" description="Helical" evidence="2">
    <location>
        <begin position="29"/>
        <end position="50"/>
    </location>
</feature>
<dbReference type="AlphaFoldDB" id="A0A543AU35"/>
<dbReference type="EMBL" id="VFOW01000001">
    <property type="protein sequence ID" value="TQL76035.1"/>
    <property type="molecule type" value="Genomic_DNA"/>
</dbReference>
<accession>A0A543AU35</accession>
<dbReference type="Proteomes" id="UP000317043">
    <property type="component" value="Unassembled WGS sequence"/>
</dbReference>
<evidence type="ECO:0000313" key="3">
    <source>
        <dbReference type="EMBL" id="TQL76035.1"/>
    </source>
</evidence>
<name>A0A543AU35_9ACTN</name>
<reference evidence="3 4" key="1">
    <citation type="submission" date="2019-06" db="EMBL/GenBank/DDBJ databases">
        <title>Sequencing the genomes of 1000 actinobacteria strains.</title>
        <authorList>
            <person name="Klenk H.-P."/>
        </authorList>
    </citation>
    <scope>NUCLEOTIDE SEQUENCE [LARGE SCALE GENOMIC DNA]</scope>
    <source>
        <strain evidence="3 4">DSM 45928</strain>
    </source>
</reference>
<feature type="region of interest" description="Disordered" evidence="1">
    <location>
        <begin position="52"/>
        <end position="112"/>
    </location>
</feature>
<comment type="caution">
    <text evidence="3">The sequence shown here is derived from an EMBL/GenBank/DDBJ whole genome shotgun (WGS) entry which is preliminary data.</text>
</comment>